<feature type="domain" description="HTH lysR-type" evidence="6">
    <location>
        <begin position="121"/>
        <end position="178"/>
    </location>
</feature>
<gene>
    <name evidence="7" type="ORF">PZN02_002446</name>
</gene>
<proteinExistence type="inferred from homology"/>
<dbReference type="EMBL" id="CP120373">
    <property type="protein sequence ID" value="WEX86184.1"/>
    <property type="molecule type" value="Genomic_DNA"/>
</dbReference>
<evidence type="ECO:0000256" key="2">
    <source>
        <dbReference type="ARBA" id="ARBA00023015"/>
    </source>
</evidence>
<name>A0ABY8D5Q4_9HYPH</name>
<keyword evidence="4" id="KW-0804">Transcription</keyword>
<evidence type="ECO:0000256" key="4">
    <source>
        <dbReference type="ARBA" id="ARBA00023163"/>
    </source>
</evidence>
<feature type="region of interest" description="Disordered" evidence="5">
    <location>
        <begin position="397"/>
        <end position="419"/>
    </location>
</feature>
<dbReference type="SUPFAM" id="SSF53850">
    <property type="entry name" value="Periplasmic binding protein-like II"/>
    <property type="match status" value="1"/>
</dbReference>
<reference evidence="7 8" key="1">
    <citation type="submission" date="2023-03" db="EMBL/GenBank/DDBJ databases">
        <authorList>
            <person name="Kaur S."/>
            <person name="Espinosa-Saiz D."/>
            <person name="Velazquez E."/>
            <person name="Menendez E."/>
            <person name="diCenzo G.C."/>
        </authorList>
    </citation>
    <scope>NUCLEOTIDE SEQUENCE [LARGE SCALE GENOMIC DNA]</scope>
    <source>
        <strain evidence="7 8">LMG 24692</strain>
    </source>
</reference>
<dbReference type="RefSeq" id="WP_280658257.1">
    <property type="nucleotide sequence ID" value="NZ_CP120373.1"/>
</dbReference>
<dbReference type="InterPro" id="IPR036390">
    <property type="entry name" value="WH_DNA-bd_sf"/>
</dbReference>
<dbReference type="InterPro" id="IPR000847">
    <property type="entry name" value="LysR_HTH_N"/>
</dbReference>
<dbReference type="PROSITE" id="PS50931">
    <property type="entry name" value="HTH_LYSR"/>
    <property type="match status" value="2"/>
</dbReference>
<evidence type="ECO:0000256" key="5">
    <source>
        <dbReference type="SAM" id="MobiDB-lite"/>
    </source>
</evidence>
<dbReference type="Gene3D" id="1.10.10.10">
    <property type="entry name" value="Winged helix-like DNA-binding domain superfamily/Winged helix DNA-binding domain"/>
    <property type="match status" value="2"/>
</dbReference>
<dbReference type="PANTHER" id="PTHR30126">
    <property type="entry name" value="HTH-TYPE TRANSCRIPTIONAL REGULATOR"/>
    <property type="match status" value="1"/>
</dbReference>
<dbReference type="Pfam" id="PF00126">
    <property type="entry name" value="HTH_1"/>
    <property type="match status" value="2"/>
</dbReference>
<keyword evidence="3" id="KW-0238">DNA-binding</keyword>
<dbReference type="Gene3D" id="3.40.190.10">
    <property type="entry name" value="Periplasmic binding protein-like II"/>
    <property type="match status" value="2"/>
</dbReference>
<feature type="domain" description="HTH lysR-type" evidence="6">
    <location>
        <begin position="29"/>
        <end position="86"/>
    </location>
</feature>
<sequence>MVYPKFGTNDAEIRTIGSTSLFEARVDIVDIATIVLVDATLREGGIRRAAKLSGRPPSSVSAAVRRFEQTISVPLLRREGAMLVPTLEAQARIADIAEAADTATLLASRPGSPASGSIPPVSLAALDRFVRIARNGSIRSVARTLGLGQPQLTRQMAGLERHLGYRLFERAYHGVACTEEALAAIPLAEKLLQCWGRLTRASDDRFRRDATTWRLGAVMPLGPESEIARMLAALTAAWHAARPRQHLFVSSTTADELIAGLKSRRFDAALLDVADFPNEFDGRLVSETPLALAGAAATLSEMDGDFARLLCTSPIAVPSAKSGLRREATRFLEDTLSESERRRVTLIEVDSIPVIINLVSHHGYLSIFAGKLACPRPSPTGDDPPRAPVQTVLDAGMAKKSPLGPGRRSHVQNDEDRSGADLNRLLTMQHQAAVSVRQFAAG</sequence>
<dbReference type="Pfam" id="PF03466">
    <property type="entry name" value="LysR_substrate"/>
    <property type="match status" value="1"/>
</dbReference>
<evidence type="ECO:0000313" key="7">
    <source>
        <dbReference type="EMBL" id="WEX86184.1"/>
    </source>
</evidence>
<dbReference type="SUPFAM" id="SSF46785">
    <property type="entry name" value="Winged helix' DNA-binding domain"/>
    <property type="match status" value="2"/>
</dbReference>
<keyword evidence="8" id="KW-1185">Reference proteome</keyword>
<dbReference type="PANTHER" id="PTHR30126:SF39">
    <property type="entry name" value="HTH-TYPE TRANSCRIPTIONAL REGULATOR CYSL"/>
    <property type="match status" value="1"/>
</dbReference>
<evidence type="ECO:0000313" key="8">
    <source>
        <dbReference type="Proteomes" id="UP001229355"/>
    </source>
</evidence>
<evidence type="ECO:0000259" key="6">
    <source>
        <dbReference type="PROSITE" id="PS50931"/>
    </source>
</evidence>
<dbReference type="InterPro" id="IPR005119">
    <property type="entry name" value="LysR_subst-bd"/>
</dbReference>
<evidence type="ECO:0000256" key="1">
    <source>
        <dbReference type="ARBA" id="ARBA00009437"/>
    </source>
</evidence>
<accession>A0ABY8D5Q4</accession>
<protein>
    <submittedName>
        <fullName evidence="7">LysR family transcriptional regulator</fullName>
    </submittedName>
</protein>
<dbReference type="Proteomes" id="UP001229355">
    <property type="component" value="Chromosome 1"/>
</dbReference>
<evidence type="ECO:0000256" key="3">
    <source>
        <dbReference type="ARBA" id="ARBA00023125"/>
    </source>
</evidence>
<organism evidence="7 8">
    <name type="scientific">Sinorhizobium garamanticum</name>
    <dbReference type="NCBI Taxonomy" id="680247"/>
    <lineage>
        <taxon>Bacteria</taxon>
        <taxon>Pseudomonadati</taxon>
        <taxon>Pseudomonadota</taxon>
        <taxon>Alphaproteobacteria</taxon>
        <taxon>Hyphomicrobiales</taxon>
        <taxon>Rhizobiaceae</taxon>
        <taxon>Sinorhizobium/Ensifer group</taxon>
        <taxon>Sinorhizobium</taxon>
    </lineage>
</organism>
<dbReference type="InterPro" id="IPR036388">
    <property type="entry name" value="WH-like_DNA-bd_sf"/>
</dbReference>
<comment type="similarity">
    <text evidence="1">Belongs to the LysR transcriptional regulatory family.</text>
</comment>
<keyword evidence="2" id="KW-0805">Transcription regulation</keyword>